<evidence type="ECO:0000256" key="3">
    <source>
        <dbReference type="ARBA" id="ARBA00022989"/>
    </source>
</evidence>
<reference evidence="9" key="1">
    <citation type="submission" date="2010-07" db="EMBL/GenBank/DDBJ databases">
        <title>The genome sequence of Gaeumannomyces graminis var. tritici strain R3-111a-1.</title>
        <authorList>
            <consortium name="The Broad Institute Genome Sequencing Platform"/>
            <person name="Ma L.-J."/>
            <person name="Dead R."/>
            <person name="Young S."/>
            <person name="Zeng Q."/>
            <person name="Koehrsen M."/>
            <person name="Alvarado L."/>
            <person name="Berlin A."/>
            <person name="Chapman S.B."/>
            <person name="Chen Z."/>
            <person name="Freedman E."/>
            <person name="Gellesch M."/>
            <person name="Goldberg J."/>
            <person name="Griggs A."/>
            <person name="Gujja S."/>
            <person name="Heilman E.R."/>
            <person name="Heiman D."/>
            <person name="Hepburn T."/>
            <person name="Howarth C."/>
            <person name="Jen D."/>
            <person name="Larson L."/>
            <person name="Mehta T."/>
            <person name="Neiman D."/>
            <person name="Pearson M."/>
            <person name="Roberts A."/>
            <person name="Saif S."/>
            <person name="Shea T."/>
            <person name="Shenoy N."/>
            <person name="Sisk P."/>
            <person name="Stolte C."/>
            <person name="Sykes S."/>
            <person name="Walk T."/>
            <person name="White J."/>
            <person name="Yandava C."/>
            <person name="Haas B."/>
            <person name="Nusbaum C."/>
            <person name="Birren B."/>
        </authorList>
    </citation>
    <scope>NUCLEOTIDE SEQUENCE [LARGE SCALE GENOMIC DNA]</scope>
    <source>
        <strain evidence="9">R3-111a-1</strain>
    </source>
</reference>
<feature type="region of interest" description="Disordered" evidence="5">
    <location>
        <begin position="1"/>
        <end position="45"/>
    </location>
</feature>
<evidence type="ECO:0000313" key="7">
    <source>
        <dbReference type="EMBL" id="EJT71334.1"/>
    </source>
</evidence>
<feature type="transmembrane region" description="Helical" evidence="6">
    <location>
        <begin position="429"/>
        <end position="448"/>
    </location>
</feature>
<protein>
    <recommendedName>
        <fullName evidence="10">Methionine permease</fullName>
    </recommendedName>
</protein>
<feature type="transmembrane region" description="Helical" evidence="6">
    <location>
        <begin position="490"/>
        <end position="511"/>
    </location>
</feature>
<evidence type="ECO:0000313" key="9">
    <source>
        <dbReference type="Proteomes" id="UP000006039"/>
    </source>
</evidence>
<evidence type="ECO:0008006" key="10">
    <source>
        <dbReference type="Google" id="ProtNLM"/>
    </source>
</evidence>
<evidence type="ECO:0000256" key="4">
    <source>
        <dbReference type="ARBA" id="ARBA00023136"/>
    </source>
</evidence>
<feature type="compositionally biased region" description="Low complexity" evidence="5">
    <location>
        <begin position="11"/>
        <end position="44"/>
    </location>
</feature>
<evidence type="ECO:0000256" key="6">
    <source>
        <dbReference type="SAM" id="Phobius"/>
    </source>
</evidence>
<dbReference type="Proteomes" id="UP000006039">
    <property type="component" value="Unassembled WGS sequence"/>
</dbReference>
<dbReference type="STRING" id="644352.J3PAR8"/>
<evidence type="ECO:0000313" key="8">
    <source>
        <dbReference type="EnsemblFungi" id="EJT71334"/>
    </source>
</evidence>
<accession>J3PAR8</accession>
<dbReference type="AlphaFoldDB" id="J3PAR8"/>
<dbReference type="EMBL" id="GL385400">
    <property type="protein sequence ID" value="EJT71334.1"/>
    <property type="molecule type" value="Genomic_DNA"/>
</dbReference>
<reference evidence="8" key="5">
    <citation type="submission" date="2018-04" db="UniProtKB">
        <authorList>
            <consortium name="EnsemblFungi"/>
        </authorList>
    </citation>
    <scope>IDENTIFICATION</scope>
    <source>
        <strain evidence="8">R3-111a-1</strain>
    </source>
</reference>
<dbReference type="RefSeq" id="XP_009226731.1">
    <property type="nucleotide sequence ID" value="XM_009228467.1"/>
</dbReference>
<dbReference type="VEuPathDB" id="FungiDB:GGTG_10593"/>
<organism evidence="7">
    <name type="scientific">Gaeumannomyces tritici (strain R3-111a-1)</name>
    <name type="common">Wheat and barley take-all root rot fungus</name>
    <name type="synonym">Gaeumannomyces graminis var. tritici</name>
    <dbReference type="NCBI Taxonomy" id="644352"/>
    <lineage>
        <taxon>Eukaryota</taxon>
        <taxon>Fungi</taxon>
        <taxon>Dikarya</taxon>
        <taxon>Ascomycota</taxon>
        <taxon>Pezizomycotina</taxon>
        <taxon>Sordariomycetes</taxon>
        <taxon>Sordariomycetidae</taxon>
        <taxon>Magnaporthales</taxon>
        <taxon>Magnaporthaceae</taxon>
        <taxon>Gaeumannomyces</taxon>
    </lineage>
</organism>
<dbReference type="FunCoup" id="J3PAR8">
    <property type="interactions" value="290"/>
</dbReference>
<keyword evidence="9" id="KW-1185">Reference proteome</keyword>
<dbReference type="eggNOG" id="KOG1287">
    <property type="taxonomic scope" value="Eukaryota"/>
</dbReference>
<feature type="transmembrane region" description="Helical" evidence="6">
    <location>
        <begin position="160"/>
        <end position="188"/>
    </location>
</feature>
<dbReference type="HOGENOM" id="CLU_013661_4_1_1"/>
<reference evidence="8" key="4">
    <citation type="journal article" date="2015" name="G3 (Bethesda)">
        <title>Genome sequences of three phytopathogenic species of the Magnaporthaceae family of fungi.</title>
        <authorList>
            <person name="Okagaki L.H."/>
            <person name="Nunes C.C."/>
            <person name="Sailsbery J."/>
            <person name="Clay B."/>
            <person name="Brown D."/>
            <person name="John T."/>
            <person name="Oh Y."/>
            <person name="Young N."/>
            <person name="Fitzgerald M."/>
            <person name="Haas B.J."/>
            <person name="Zeng Q."/>
            <person name="Young S."/>
            <person name="Adiconis X."/>
            <person name="Fan L."/>
            <person name="Levin J.Z."/>
            <person name="Mitchell T.K."/>
            <person name="Okubara P.A."/>
            <person name="Farman M.L."/>
            <person name="Kohn L.M."/>
            <person name="Birren B."/>
            <person name="Ma L.-J."/>
            <person name="Dean R.A."/>
        </authorList>
    </citation>
    <scope>NUCLEOTIDE SEQUENCE</scope>
    <source>
        <strain evidence="8">R3-111a-1</strain>
    </source>
</reference>
<dbReference type="Gene3D" id="1.20.1740.10">
    <property type="entry name" value="Amino acid/polyamine transporter I"/>
    <property type="match status" value="1"/>
</dbReference>
<sequence length="579" mass="61725">MSHHSSPEQQPLLSTSSASDTPASASTPRRGSASSKASLASSRSTLVSEQAAELALYSETRPSRAVEDDVLPEASPAGRTLGRGSAYVLVISRVIGSGIFATPGAVLRSAGSPGLALSLWAAGAVVAACGLSVALEYGCMLPRSGGDKVYLEFTYRRPRLLATTIFAVVTVLLGFSASNCVVFSQYVLFALGYGDEVSDLLRKGVAVSLLATVVVIHGVFPRFGVRLQNWLGWIKVGVVVFMILCGLYVVALRPAGHTPRAAGLLLDGSDTPEDQRTLSWDGLWEGSNWSWGAMATSLFKVFYSFAGLENANNVLNEVRDPVRTLRFVTRAALLTACGLYLLINVAYLAVVPAAEIKASGELVAALFFGRVFGPAVGRVALPLAVALSAAGNVLVVAFSLARVKQEVARQGLLPFSGALSSTRPFGSPLGGLALLLVTSSLVIVLPPSRQVYSFILEVEAYPGQFMALALALGLLWLRHKRPDLKRPFRAWVPAVVLRATLAVALIAAPFFPPTDPPAGGLWYATYAAVGVSILIFGFIYWYLWTIFIPRWRGYRLEEKTETLADGLTVTKLVHVPVGE</sequence>
<dbReference type="PIRSF" id="PIRSF006060">
    <property type="entry name" value="AA_transporter"/>
    <property type="match status" value="1"/>
</dbReference>
<evidence type="ECO:0000256" key="2">
    <source>
        <dbReference type="ARBA" id="ARBA00022692"/>
    </source>
</evidence>
<feature type="transmembrane region" description="Helical" evidence="6">
    <location>
        <begin position="289"/>
        <end position="306"/>
    </location>
</feature>
<evidence type="ECO:0000256" key="5">
    <source>
        <dbReference type="SAM" id="MobiDB-lite"/>
    </source>
</evidence>
<dbReference type="Pfam" id="PF13520">
    <property type="entry name" value="AA_permease_2"/>
    <property type="match status" value="1"/>
</dbReference>
<keyword evidence="3 6" id="KW-1133">Transmembrane helix</keyword>
<feature type="transmembrane region" description="Helical" evidence="6">
    <location>
        <begin position="86"/>
        <end position="107"/>
    </location>
</feature>
<dbReference type="InterPro" id="IPR050598">
    <property type="entry name" value="AminoAcid_Transporter"/>
</dbReference>
<evidence type="ECO:0000256" key="1">
    <source>
        <dbReference type="ARBA" id="ARBA00004141"/>
    </source>
</evidence>
<feature type="transmembrane region" description="Helical" evidence="6">
    <location>
        <begin position="119"/>
        <end position="139"/>
    </location>
</feature>
<dbReference type="EnsemblFungi" id="EJT71334">
    <property type="protein sequence ID" value="EJT71334"/>
    <property type="gene ID" value="GGTG_10593"/>
</dbReference>
<feature type="transmembrane region" description="Helical" evidence="6">
    <location>
        <begin position="232"/>
        <end position="251"/>
    </location>
</feature>
<feature type="transmembrane region" description="Helical" evidence="6">
    <location>
        <begin position="200"/>
        <end position="220"/>
    </location>
</feature>
<comment type="subcellular location">
    <subcellularLocation>
        <location evidence="1">Membrane</location>
        <topology evidence="1">Multi-pass membrane protein</topology>
    </subcellularLocation>
</comment>
<dbReference type="PANTHER" id="PTHR11785:SF532">
    <property type="entry name" value="TRANSPORTER, PUTATIVE (EUROFUNG)-RELATED"/>
    <property type="match status" value="1"/>
</dbReference>
<reference evidence="7" key="3">
    <citation type="submission" date="2010-09" db="EMBL/GenBank/DDBJ databases">
        <title>Annotation of Gaeumannomyces graminis var. tritici R3-111a-1.</title>
        <authorList>
            <consortium name="The Broad Institute Genome Sequencing Platform"/>
            <person name="Ma L.-J."/>
            <person name="Dead R."/>
            <person name="Young S.K."/>
            <person name="Zeng Q."/>
            <person name="Gargeya S."/>
            <person name="Fitzgerald M."/>
            <person name="Haas B."/>
            <person name="Abouelleil A."/>
            <person name="Alvarado L."/>
            <person name="Arachchi H.M."/>
            <person name="Berlin A."/>
            <person name="Brown A."/>
            <person name="Chapman S.B."/>
            <person name="Chen Z."/>
            <person name="Dunbar C."/>
            <person name="Freedman E."/>
            <person name="Gearin G."/>
            <person name="Gellesch M."/>
            <person name="Goldberg J."/>
            <person name="Griggs A."/>
            <person name="Gujja S."/>
            <person name="Heiman D."/>
            <person name="Howarth C."/>
            <person name="Larson L."/>
            <person name="Lui A."/>
            <person name="MacDonald P.J.P."/>
            <person name="Mehta T."/>
            <person name="Montmayeur A."/>
            <person name="Murphy C."/>
            <person name="Neiman D."/>
            <person name="Pearson M."/>
            <person name="Priest M."/>
            <person name="Roberts A."/>
            <person name="Saif S."/>
            <person name="Shea T."/>
            <person name="Shenoy N."/>
            <person name="Sisk P."/>
            <person name="Stolte C."/>
            <person name="Sykes S."/>
            <person name="Yandava C."/>
            <person name="Wortman J."/>
            <person name="Nusbaum C."/>
            <person name="Birren B."/>
        </authorList>
    </citation>
    <scope>NUCLEOTIDE SEQUENCE</scope>
    <source>
        <strain evidence="7">R3-111a-1</strain>
    </source>
</reference>
<dbReference type="InterPro" id="IPR002293">
    <property type="entry name" value="AA/rel_permease1"/>
</dbReference>
<feature type="transmembrane region" description="Helical" evidence="6">
    <location>
        <begin position="523"/>
        <end position="543"/>
    </location>
</feature>
<proteinExistence type="predicted"/>
<gene>
    <name evidence="8" type="primary">20351051</name>
    <name evidence="7" type="ORF">GGTG_10593</name>
</gene>
<reference evidence="7" key="2">
    <citation type="submission" date="2010-07" db="EMBL/GenBank/DDBJ databases">
        <authorList>
            <consortium name="The Broad Institute Genome Sequencing Platform"/>
            <consortium name="Broad Institute Genome Sequencing Center for Infectious Disease"/>
            <person name="Ma L.-J."/>
            <person name="Dead R."/>
            <person name="Young S."/>
            <person name="Zeng Q."/>
            <person name="Koehrsen M."/>
            <person name="Alvarado L."/>
            <person name="Berlin A."/>
            <person name="Chapman S.B."/>
            <person name="Chen Z."/>
            <person name="Freedman E."/>
            <person name="Gellesch M."/>
            <person name="Goldberg J."/>
            <person name="Griggs A."/>
            <person name="Gujja S."/>
            <person name="Heilman E.R."/>
            <person name="Heiman D."/>
            <person name="Hepburn T."/>
            <person name="Howarth C."/>
            <person name="Jen D."/>
            <person name="Larson L."/>
            <person name="Mehta T."/>
            <person name="Neiman D."/>
            <person name="Pearson M."/>
            <person name="Roberts A."/>
            <person name="Saif S."/>
            <person name="Shea T."/>
            <person name="Shenoy N."/>
            <person name="Sisk P."/>
            <person name="Stolte C."/>
            <person name="Sykes S."/>
            <person name="Walk T."/>
            <person name="White J."/>
            <person name="Yandava C."/>
            <person name="Haas B."/>
            <person name="Nusbaum C."/>
            <person name="Birren B."/>
        </authorList>
    </citation>
    <scope>NUCLEOTIDE SEQUENCE</scope>
    <source>
        <strain evidence="7">R3-111a-1</strain>
    </source>
</reference>
<feature type="transmembrane region" description="Helical" evidence="6">
    <location>
        <begin position="327"/>
        <end position="350"/>
    </location>
</feature>
<dbReference type="GeneID" id="20351051"/>
<dbReference type="GO" id="GO:0016020">
    <property type="term" value="C:membrane"/>
    <property type="evidence" value="ECO:0007669"/>
    <property type="project" value="UniProtKB-SubCell"/>
</dbReference>
<dbReference type="PANTHER" id="PTHR11785">
    <property type="entry name" value="AMINO ACID TRANSPORTER"/>
    <property type="match status" value="1"/>
</dbReference>
<feature type="transmembrane region" description="Helical" evidence="6">
    <location>
        <begin position="460"/>
        <end position="478"/>
    </location>
</feature>
<name>J3PAR8_GAET3</name>
<keyword evidence="2 6" id="KW-0812">Transmembrane</keyword>
<dbReference type="GO" id="GO:0015179">
    <property type="term" value="F:L-amino acid transmembrane transporter activity"/>
    <property type="evidence" value="ECO:0007669"/>
    <property type="project" value="TreeGrafter"/>
</dbReference>
<feature type="transmembrane region" description="Helical" evidence="6">
    <location>
        <begin position="379"/>
        <end position="401"/>
    </location>
</feature>
<keyword evidence="4 6" id="KW-0472">Membrane</keyword>
<dbReference type="OrthoDB" id="5982228at2759"/>
<dbReference type="FunFam" id="1.20.1740.10:FF:000025">
    <property type="entry name" value="High-affinity methionine permease"/>
    <property type="match status" value="1"/>
</dbReference>